<protein>
    <submittedName>
        <fullName evidence="14">Copper resistance protein CopC</fullName>
    </submittedName>
</protein>
<reference evidence="14 15" key="1">
    <citation type="journal article" date="2009" name="Stand. Genomic Sci.">
        <title>Complete genome sequence of Catenulispora acidiphila type strain (ID 139908).</title>
        <authorList>
            <person name="Copeland A."/>
            <person name="Lapidus A."/>
            <person name="Glavina Del Rio T."/>
            <person name="Nolan M."/>
            <person name="Lucas S."/>
            <person name="Chen F."/>
            <person name="Tice H."/>
            <person name="Cheng J.F."/>
            <person name="Bruce D."/>
            <person name="Goodwin L."/>
            <person name="Pitluck S."/>
            <person name="Mikhailova N."/>
            <person name="Pati A."/>
            <person name="Ivanova N."/>
            <person name="Mavromatis K."/>
            <person name="Chen A."/>
            <person name="Palaniappan K."/>
            <person name="Chain P."/>
            <person name="Land M."/>
            <person name="Hauser L."/>
            <person name="Chang Y.J."/>
            <person name="Jeffries C.D."/>
            <person name="Chertkov O."/>
            <person name="Brettin T."/>
            <person name="Detter J.C."/>
            <person name="Han C."/>
            <person name="Ali Z."/>
            <person name="Tindall B.J."/>
            <person name="Goker M."/>
            <person name="Bristow J."/>
            <person name="Eisen J.A."/>
            <person name="Markowitz V."/>
            <person name="Hugenholtz P."/>
            <person name="Kyrpides N.C."/>
            <person name="Klenk H.P."/>
        </authorList>
    </citation>
    <scope>NUCLEOTIDE SEQUENCE [LARGE SCALE GENOMIC DNA]</scope>
    <source>
        <strain evidence="15">DSM 44928 / JCM 14897 / NBRC 102108 / NRRL B-24433 / ID139908</strain>
    </source>
</reference>
<evidence type="ECO:0000313" key="14">
    <source>
        <dbReference type="EMBL" id="ACU72109.1"/>
    </source>
</evidence>
<name>C7Q6A3_CATAD</name>
<dbReference type="AlphaFoldDB" id="C7Q6A3"/>
<dbReference type="Gene3D" id="2.60.40.1220">
    <property type="match status" value="1"/>
</dbReference>
<dbReference type="eggNOG" id="COG1276">
    <property type="taxonomic scope" value="Bacteria"/>
</dbReference>
<dbReference type="GO" id="GO:0006825">
    <property type="term" value="P:copper ion transport"/>
    <property type="evidence" value="ECO:0007669"/>
    <property type="project" value="InterPro"/>
</dbReference>
<evidence type="ECO:0000256" key="4">
    <source>
        <dbReference type="ARBA" id="ARBA00022723"/>
    </source>
</evidence>
<accession>C7Q6A3</accession>
<dbReference type="GO" id="GO:0046688">
    <property type="term" value="P:response to copper ion"/>
    <property type="evidence" value="ECO:0007669"/>
    <property type="project" value="InterPro"/>
</dbReference>
<feature type="domain" description="Copper resistance protein D" evidence="13">
    <location>
        <begin position="485"/>
        <end position="581"/>
    </location>
</feature>
<evidence type="ECO:0000256" key="1">
    <source>
        <dbReference type="ARBA" id="ARBA00004651"/>
    </source>
</evidence>
<evidence type="ECO:0000256" key="7">
    <source>
        <dbReference type="ARBA" id="ARBA00023008"/>
    </source>
</evidence>
<feature type="domain" description="CopC" evidence="12">
    <location>
        <begin position="36"/>
        <end position="133"/>
    </location>
</feature>
<dbReference type="InterPro" id="IPR008457">
    <property type="entry name" value="Cu-R_CopD_dom"/>
</dbReference>
<dbReference type="Pfam" id="PF04234">
    <property type="entry name" value="CopC"/>
    <property type="match status" value="1"/>
</dbReference>
<evidence type="ECO:0000256" key="9">
    <source>
        <dbReference type="SAM" id="MobiDB-lite"/>
    </source>
</evidence>
<evidence type="ECO:0000256" key="5">
    <source>
        <dbReference type="ARBA" id="ARBA00022729"/>
    </source>
</evidence>
<feature type="transmembrane region" description="Helical" evidence="10">
    <location>
        <begin position="423"/>
        <end position="443"/>
    </location>
</feature>
<keyword evidence="5 11" id="KW-0732">Signal</keyword>
<keyword evidence="7" id="KW-0186">Copper</keyword>
<sequence length="588" mass="58154" precursor="true">MSLRLAPASWMGRRFLTVCAAVFAAVVVLAGPASAHAELVSATPSQGAVVRGEPTQVTLRFSEEIVLRLSAVKVIGPDGRRLDAGALRPGTSGADSMAVNLAPDARHGTFVVVWQVTAADDGHASSGTVMFAVGAASTPASVAGLGHNRLTSAVYDAGQWIGFAGLAMVGGVAALHTYRRREQVPGGDGSSSSSMLMGAAVSMDADAGAGARSEHAEAAGGLVVGDSNAGLRTEAGSSGAEIRAEAGGGDQAEAASATGVLASDRTEAAGTTGVLASNRTEPAGTTGVLASDRTEPAGATGVLAGDQAEAAGTTGVLAGDQAEAAGTTAVLASDRAEASAAPASVPTWPAALGWSLLVVGTLIQVAAYAPAARGLSVGHLLDRSLLSVTVGTREGHAFMARLLVLAVGAVVGDAVLRRARGAWLPLAFTVAVAATWGATGHAATGGGAGVAMVAVTVHVTAMAVWVGGLFVVAVLLAGGGQVVGAAVGRFSRLALGAVAMLVVTGVYQGWREVGSVSGLLDTTYGRLLLAKVAILLCVIGVARRSRGMVATWRGGGEGALRRNVMVELAGASVLLLLAVLLAGNAPAR</sequence>
<gene>
    <name evidence="14" type="ordered locus">Caci_3202</name>
</gene>
<dbReference type="KEGG" id="cai:Caci_3202"/>
<keyword evidence="4" id="KW-0479">Metal-binding</keyword>
<dbReference type="Proteomes" id="UP000000851">
    <property type="component" value="Chromosome"/>
</dbReference>
<dbReference type="PANTHER" id="PTHR34820">
    <property type="entry name" value="INNER MEMBRANE PROTEIN YEBZ"/>
    <property type="match status" value="1"/>
</dbReference>
<dbReference type="STRING" id="479433.Caci_3202"/>
<evidence type="ECO:0000256" key="6">
    <source>
        <dbReference type="ARBA" id="ARBA00022989"/>
    </source>
</evidence>
<dbReference type="InterPro" id="IPR014755">
    <property type="entry name" value="Cu-Rt/internalin_Ig-like"/>
</dbReference>
<evidence type="ECO:0000256" key="10">
    <source>
        <dbReference type="SAM" id="Phobius"/>
    </source>
</evidence>
<keyword evidence="6 10" id="KW-1133">Transmembrane helix</keyword>
<evidence type="ECO:0000256" key="2">
    <source>
        <dbReference type="ARBA" id="ARBA00022475"/>
    </source>
</evidence>
<evidence type="ECO:0000256" key="3">
    <source>
        <dbReference type="ARBA" id="ARBA00022692"/>
    </source>
</evidence>
<comment type="subcellular location">
    <subcellularLocation>
        <location evidence="1">Cell membrane</location>
        <topology evidence="1">Multi-pass membrane protein</topology>
    </subcellularLocation>
</comment>
<evidence type="ECO:0000313" key="15">
    <source>
        <dbReference type="Proteomes" id="UP000000851"/>
    </source>
</evidence>
<feature type="chain" id="PRO_5038806112" evidence="11">
    <location>
        <begin position="38"/>
        <end position="588"/>
    </location>
</feature>
<feature type="signal peptide" evidence="11">
    <location>
        <begin position="1"/>
        <end position="37"/>
    </location>
</feature>
<dbReference type="GO" id="GO:0042597">
    <property type="term" value="C:periplasmic space"/>
    <property type="evidence" value="ECO:0007669"/>
    <property type="project" value="InterPro"/>
</dbReference>
<feature type="transmembrane region" description="Helical" evidence="10">
    <location>
        <begin position="449"/>
        <end position="478"/>
    </location>
</feature>
<dbReference type="OrthoDB" id="3681441at2"/>
<dbReference type="eggNOG" id="COG2372">
    <property type="taxonomic scope" value="Bacteria"/>
</dbReference>
<dbReference type="EMBL" id="CP001700">
    <property type="protein sequence ID" value="ACU72109.1"/>
    <property type="molecule type" value="Genomic_DNA"/>
</dbReference>
<dbReference type="PANTHER" id="PTHR34820:SF4">
    <property type="entry name" value="INNER MEMBRANE PROTEIN YEBZ"/>
    <property type="match status" value="1"/>
</dbReference>
<keyword evidence="2" id="KW-1003">Cell membrane</keyword>
<dbReference type="InParanoid" id="C7Q6A3"/>
<dbReference type="InterPro" id="IPR014756">
    <property type="entry name" value="Ig_E-set"/>
</dbReference>
<evidence type="ECO:0000256" key="11">
    <source>
        <dbReference type="SAM" id="SignalP"/>
    </source>
</evidence>
<dbReference type="RefSeq" id="WP_012787402.1">
    <property type="nucleotide sequence ID" value="NC_013131.1"/>
</dbReference>
<evidence type="ECO:0000259" key="12">
    <source>
        <dbReference type="Pfam" id="PF04234"/>
    </source>
</evidence>
<dbReference type="GO" id="GO:0005886">
    <property type="term" value="C:plasma membrane"/>
    <property type="evidence" value="ECO:0007669"/>
    <property type="project" value="UniProtKB-SubCell"/>
</dbReference>
<evidence type="ECO:0000256" key="8">
    <source>
        <dbReference type="ARBA" id="ARBA00023136"/>
    </source>
</evidence>
<feature type="region of interest" description="Disordered" evidence="9">
    <location>
        <begin position="227"/>
        <end position="294"/>
    </location>
</feature>
<organism evidence="14 15">
    <name type="scientific">Catenulispora acidiphila (strain DSM 44928 / JCM 14897 / NBRC 102108 / NRRL B-24433 / ID139908)</name>
    <dbReference type="NCBI Taxonomy" id="479433"/>
    <lineage>
        <taxon>Bacteria</taxon>
        <taxon>Bacillati</taxon>
        <taxon>Actinomycetota</taxon>
        <taxon>Actinomycetes</taxon>
        <taxon>Catenulisporales</taxon>
        <taxon>Catenulisporaceae</taxon>
        <taxon>Catenulispora</taxon>
    </lineage>
</organism>
<feature type="transmembrane region" description="Helical" evidence="10">
    <location>
        <begin position="398"/>
        <end position="416"/>
    </location>
</feature>
<dbReference type="GO" id="GO:0005507">
    <property type="term" value="F:copper ion binding"/>
    <property type="evidence" value="ECO:0007669"/>
    <property type="project" value="InterPro"/>
</dbReference>
<feature type="transmembrane region" description="Helical" evidence="10">
    <location>
        <begin position="522"/>
        <end position="542"/>
    </location>
</feature>
<feature type="transmembrane region" description="Helical" evidence="10">
    <location>
        <begin position="490"/>
        <end position="510"/>
    </location>
</feature>
<dbReference type="HOGENOM" id="CLU_463602_0_0_11"/>
<keyword evidence="3 10" id="KW-0812">Transmembrane</keyword>
<dbReference type="InterPro" id="IPR032694">
    <property type="entry name" value="CopC/D"/>
</dbReference>
<dbReference type="Pfam" id="PF05425">
    <property type="entry name" value="CopD"/>
    <property type="match status" value="1"/>
</dbReference>
<proteinExistence type="predicted"/>
<keyword evidence="15" id="KW-1185">Reference proteome</keyword>
<evidence type="ECO:0000259" key="13">
    <source>
        <dbReference type="Pfam" id="PF05425"/>
    </source>
</evidence>
<feature type="transmembrane region" description="Helical" evidence="10">
    <location>
        <begin position="563"/>
        <end position="583"/>
    </location>
</feature>
<dbReference type="InterPro" id="IPR007348">
    <property type="entry name" value="CopC_dom"/>
</dbReference>
<keyword evidence="8 10" id="KW-0472">Membrane</keyword>
<dbReference type="SUPFAM" id="SSF81296">
    <property type="entry name" value="E set domains"/>
    <property type="match status" value="1"/>
</dbReference>